<evidence type="ECO:0000313" key="2">
    <source>
        <dbReference type="Proteomes" id="UP001595867"/>
    </source>
</evidence>
<reference evidence="2" key="1">
    <citation type="journal article" date="2019" name="Int. J. Syst. Evol. Microbiol.">
        <title>The Global Catalogue of Microorganisms (GCM) 10K type strain sequencing project: providing services to taxonomists for standard genome sequencing and annotation.</title>
        <authorList>
            <consortium name="The Broad Institute Genomics Platform"/>
            <consortium name="The Broad Institute Genome Sequencing Center for Infectious Disease"/>
            <person name="Wu L."/>
            <person name="Ma J."/>
        </authorList>
    </citation>
    <scope>NUCLEOTIDE SEQUENCE [LARGE SCALE GENOMIC DNA]</scope>
    <source>
        <strain evidence="2">TBRC 5832</strain>
    </source>
</reference>
<protein>
    <submittedName>
        <fullName evidence="1">Uncharacterized protein</fullName>
    </submittedName>
</protein>
<organism evidence="1 2">
    <name type="scientific">Actinoplanes subglobosus</name>
    <dbReference type="NCBI Taxonomy" id="1547892"/>
    <lineage>
        <taxon>Bacteria</taxon>
        <taxon>Bacillati</taxon>
        <taxon>Actinomycetota</taxon>
        <taxon>Actinomycetes</taxon>
        <taxon>Micromonosporales</taxon>
        <taxon>Micromonosporaceae</taxon>
        <taxon>Actinoplanes</taxon>
    </lineage>
</organism>
<evidence type="ECO:0000313" key="1">
    <source>
        <dbReference type="EMBL" id="MFC4071892.1"/>
    </source>
</evidence>
<dbReference type="Proteomes" id="UP001595867">
    <property type="component" value="Unassembled WGS sequence"/>
</dbReference>
<dbReference type="RefSeq" id="WP_378072766.1">
    <property type="nucleotide sequence ID" value="NZ_JBHSBL010000029.1"/>
</dbReference>
<comment type="caution">
    <text evidence="1">The sequence shown here is derived from an EMBL/GenBank/DDBJ whole genome shotgun (WGS) entry which is preliminary data.</text>
</comment>
<sequence>MPDALSHLDQVLDYVYTEARGKSTEVVPILEFCESLGLDMDDAFTISRALYDADMTERSDTMGSPRISLTGRGLAYVSQMRERRDDPAIRAAACRTGLLRWFYRQHVAAVRLPLTDGFGQTDAAKNDGTPFTAIEIQHAAEYLANKDLIKGATVAEIRGPVRAEITTEGIDCVTDWSGDVAQYLRDQRGYGPTTNYHGPVFNAAAEGNQLAWQNRDVVQNAGGQQIAPGYEPLAAAVADLIRALPTFGLPEQDRQDVEDAAEEIVGEIVQHEQNPGRLRRGVAAIRTFLMPIANGAVEGISDQTREEAGQLVERLTASLS</sequence>
<proteinExistence type="predicted"/>
<dbReference type="EMBL" id="JBHSBL010000029">
    <property type="protein sequence ID" value="MFC4071892.1"/>
    <property type="molecule type" value="Genomic_DNA"/>
</dbReference>
<accession>A0ABV8JA67</accession>
<name>A0ABV8JA67_9ACTN</name>
<keyword evidence="2" id="KW-1185">Reference proteome</keyword>
<gene>
    <name evidence="1" type="ORF">ACFO0C_43750</name>
</gene>